<sequence>MCCWRKVRNVYARCGHSIKLPDEHIDCYSPTCRFSVAHPPTCGPPKCLDSCWQYHQYPQQYAPQIDDWCPDCALKQ</sequence>
<dbReference type="EMBL" id="NBII01000003">
    <property type="protein sequence ID" value="PAV21263.1"/>
    <property type="molecule type" value="Genomic_DNA"/>
</dbReference>
<proteinExistence type="predicted"/>
<comment type="caution">
    <text evidence="1">The sequence shown here is derived from an EMBL/GenBank/DDBJ whole genome shotgun (WGS) entry which is preliminary data.</text>
</comment>
<protein>
    <submittedName>
        <fullName evidence="1">Uncharacterized protein</fullName>
    </submittedName>
</protein>
<evidence type="ECO:0000313" key="2">
    <source>
        <dbReference type="Proteomes" id="UP000217199"/>
    </source>
</evidence>
<dbReference type="Proteomes" id="UP000217199">
    <property type="component" value="Unassembled WGS sequence"/>
</dbReference>
<dbReference type="AlphaFoldDB" id="A0A286UNU6"/>
<organism evidence="1 2">
    <name type="scientific">Pyrrhoderma noxium</name>
    <dbReference type="NCBI Taxonomy" id="2282107"/>
    <lineage>
        <taxon>Eukaryota</taxon>
        <taxon>Fungi</taxon>
        <taxon>Dikarya</taxon>
        <taxon>Basidiomycota</taxon>
        <taxon>Agaricomycotina</taxon>
        <taxon>Agaricomycetes</taxon>
        <taxon>Hymenochaetales</taxon>
        <taxon>Hymenochaetaceae</taxon>
        <taxon>Pyrrhoderma</taxon>
    </lineage>
</organism>
<dbReference type="OrthoDB" id="2748942at2759"/>
<reference evidence="1 2" key="1">
    <citation type="journal article" date="2017" name="Mol. Ecol.">
        <title>Comparative and population genomic landscape of Phellinus noxius: A hypervariable fungus causing root rot in trees.</title>
        <authorList>
            <person name="Chung C.L."/>
            <person name="Lee T.J."/>
            <person name="Akiba M."/>
            <person name="Lee H.H."/>
            <person name="Kuo T.H."/>
            <person name="Liu D."/>
            <person name="Ke H.M."/>
            <person name="Yokoi T."/>
            <person name="Roa M.B."/>
            <person name="Lu M.J."/>
            <person name="Chang Y.Y."/>
            <person name="Ann P.J."/>
            <person name="Tsai J.N."/>
            <person name="Chen C.Y."/>
            <person name="Tzean S.S."/>
            <person name="Ota Y."/>
            <person name="Hattori T."/>
            <person name="Sahashi N."/>
            <person name="Liou R.F."/>
            <person name="Kikuchi T."/>
            <person name="Tsai I.J."/>
        </authorList>
    </citation>
    <scope>NUCLEOTIDE SEQUENCE [LARGE SCALE GENOMIC DNA]</scope>
    <source>
        <strain evidence="1 2">FFPRI411160</strain>
    </source>
</reference>
<keyword evidence="2" id="KW-1185">Reference proteome</keyword>
<evidence type="ECO:0000313" key="1">
    <source>
        <dbReference type="EMBL" id="PAV21263.1"/>
    </source>
</evidence>
<gene>
    <name evidence="1" type="ORF">PNOK_0389000</name>
</gene>
<accession>A0A286UNU6</accession>
<name>A0A286UNU6_9AGAM</name>
<dbReference type="InParanoid" id="A0A286UNU6"/>